<evidence type="ECO:0000313" key="1">
    <source>
        <dbReference type="EMBL" id="DAF43830.1"/>
    </source>
</evidence>
<reference evidence="1" key="1">
    <citation type="journal article" date="2021" name="Proc. Natl. Acad. Sci. U.S.A.">
        <title>A Catalog of Tens of Thousands of Viruses from Human Metagenomes Reveals Hidden Associations with Chronic Diseases.</title>
        <authorList>
            <person name="Tisza M.J."/>
            <person name="Buck C.B."/>
        </authorList>
    </citation>
    <scope>NUCLEOTIDE SEQUENCE</scope>
    <source>
        <strain evidence="1">CtNQV2</strain>
    </source>
</reference>
<proteinExistence type="predicted"/>
<sequence>MVSRTIYAYVSEIVLGPGYDEKENNWWVIVDVIWNDNGCPMRENCKILKFDTEHEAKQIKIGTCVDSEKKISWID</sequence>
<protein>
    <submittedName>
        <fullName evidence="1">Uncharacterized protein</fullName>
    </submittedName>
</protein>
<name>A0A8S5RYH3_9CAUD</name>
<dbReference type="EMBL" id="BK032510">
    <property type="protein sequence ID" value="DAF43830.1"/>
    <property type="molecule type" value="Genomic_DNA"/>
</dbReference>
<organism evidence="1">
    <name type="scientific">Myoviridae sp. ctNQV2</name>
    <dbReference type="NCBI Taxonomy" id="2827683"/>
    <lineage>
        <taxon>Viruses</taxon>
        <taxon>Duplodnaviria</taxon>
        <taxon>Heunggongvirae</taxon>
        <taxon>Uroviricota</taxon>
        <taxon>Caudoviricetes</taxon>
    </lineage>
</organism>
<accession>A0A8S5RYH3</accession>